<name>A0ABS5VX50_9BACT</name>
<evidence type="ECO:0000313" key="1">
    <source>
        <dbReference type="EMBL" id="MBT1705984.1"/>
    </source>
</evidence>
<dbReference type="RefSeq" id="WP_254156534.1">
    <property type="nucleotide sequence ID" value="NZ_JAHESD010000077.1"/>
</dbReference>
<accession>A0ABS5VX50</accession>
<evidence type="ECO:0000313" key="2">
    <source>
        <dbReference type="Proteomes" id="UP000772618"/>
    </source>
</evidence>
<comment type="caution">
    <text evidence="1">The sequence shown here is derived from an EMBL/GenBank/DDBJ whole genome shotgun (WGS) entry which is preliminary data.</text>
</comment>
<organism evidence="1 2">
    <name type="scientific">Chryseosolibacter indicus</name>
    <dbReference type="NCBI Taxonomy" id="2782351"/>
    <lineage>
        <taxon>Bacteria</taxon>
        <taxon>Pseudomonadati</taxon>
        <taxon>Bacteroidota</taxon>
        <taxon>Cytophagia</taxon>
        <taxon>Cytophagales</taxon>
        <taxon>Chryseotaleaceae</taxon>
        <taxon>Chryseosolibacter</taxon>
    </lineage>
</organism>
<reference evidence="1 2" key="1">
    <citation type="submission" date="2021-05" db="EMBL/GenBank/DDBJ databases">
        <title>A Polyphasic approach of four new species of the genus Ohtaekwangia: Ohtaekwangia histidinii sp. nov., Ohtaekwangia cretensis sp. nov., Ohtaekwangia indiensis sp. nov., Ohtaekwangia reichenbachii sp. nov. from diverse environment.</title>
        <authorList>
            <person name="Octaviana S."/>
        </authorList>
    </citation>
    <scope>NUCLEOTIDE SEQUENCE [LARGE SCALE GENOMIC DNA]</scope>
    <source>
        <strain evidence="1 2">PWU20</strain>
    </source>
</reference>
<protein>
    <recommendedName>
        <fullName evidence="3">Secretory protein</fullName>
    </recommendedName>
</protein>
<gene>
    <name evidence="1" type="ORF">KK060_22020</name>
</gene>
<dbReference type="Proteomes" id="UP000772618">
    <property type="component" value="Unassembled WGS sequence"/>
</dbReference>
<proteinExistence type="predicted"/>
<dbReference type="PROSITE" id="PS51257">
    <property type="entry name" value="PROKAR_LIPOPROTEIN"/>
    <property type="match status" value="1"/>
</dbReference>
<evidence type="ECO:0008006" key="3">
    <source>
        <dbReference type="Google" id="ProtNLM"/>
    </source>
</evidence>
<sequence>MIKNLICMALFASTLVLTGCGDDEKDDKVIKPVEEVDPPGAPPKTWEVDGWTGKANLKRVFYDDDVAIYYDGDMDPKITWTFKFIGDVWRYLKVVYQCTPDQRLFATLHGKGGVGTASYYYSDAWDYRNTIICYSDTWDENQGWAKDLITHEMFHVVESVAFGAHSYSAGYGDYPNGIWGDSQFAPIFQYDIYKHFGMEANARQWETQMKTSYADKPTPGTYWSLSWFLPIYNNYGKTEVLSGFFKLVGEHFPADRKLNMGEFVHFFSGAAHADLKTYAVNTFGWTTAYEQELQNAREEFSMIEY</sequence>
<dbReference type="EMBL" id="JAHESD010000077">
    <property type="protein sequence ID" value="MBT1705984.1"/>
    <property type="molecule type" value="Genomic_DNA"/>
</dbReference>
<keyword evidence="2" id="KW-1185">Reference proteome</keyword>